<sequence length="446" mass="49589">MKKYLNRFDVFSIVLGSIIGWGAFMLPGTKFLSKAGVINTAIGLILGTICIIIIEKNYRVMMECHREEGGEFSFTYKYLGEKHGFIVGWFLILAYLTMIPLNATAFPLVVEKLFGGILKFGYLYKIAGSPVYFGEVLTSAIVIILFAYINIKGIKSTSKIQNIIIILLVIMIFSVFIGMIFKTNKEVIISNYLNNYSFNLKEVLTIFAITPFAFIGFDAIPQLSQEFKFSPKKASMVAIISLSIGTLIYNILNITTAMAYSRNDAILKHWALGSAVFEFLGTFGFILLIIALTAAVISGINGFMICTTKLIGSVSSKGMIWDRLSMKNKEGVLKNAIIFTSIISLIAPWFGREVINVIVNMSSLGASIAYLYVSFIVFKNNNVFSKRIFGILGILISSLFIFLLLVPSSPASLKSVELFALSLWILFGGIFYFVKSNRKRNVNINN</sequence>
<dbReference type="RefSeq" id="WP_307487603.1">
    <property type="nucleotide sequence ID" value="NZ_JAUSUF010000013.1"/>
</dbReference>
<dbReference type="InterPro" id="IPR002293">
    <property type="entry name" value="AA/rel_permease1"/>
</dbReference>
<organism evidence="7 8">
    <name type="scientific">Eubacterium multiforme</name>
    <dbReference type="NCBI Taxonomy" id="83339"/>
    <lineage>
        <taxon>Bacteria</taxon>
        <taxon>Bacillati</taxon>
        <taxon>Bacillota</taxon>
        <taxon>Clostridia</taxon>
        <taxon>Eubacteriales</taxon>
        <taxon>Eubacteriaceae</taxon>
        <taxon>Eubacterium</taxon>
    </lineage>
</organism>
<proteinExistence type="predicted"/>
<dbReference type="EMBL" id="JAUSUF010000013">
    <property type="protein sequence ID" value="MDQ0150803.1"/>
    <property type="molecule type" value="Genomic_DNA"/>
</dbReference>
<gene>
    <name evidence="7" type="ORF">J2S18_002777</name>
</gene>
<evidence type="ECO:0000256" key="2">
    <source>
        <dbReference type="ARBA" id="ARBA00022475"/>
    </source>
</evidence>
<feature type="transmembrane region" description="Helical" evidence="6">
    <location>
        <begin position="36"/>
        <end position="54"/>
    </location>
</feature>
<reference evidence="7 8" key="1">
    <citation type="submission" date="2023-07" db="EMBL/GenBank/DDBJ databases">
        <title>Genomic Encyclopedia of Type Strains, Phase IV (KMG-IV): sequencing the most valuable type-strain genomes for metagenomic binning, comparative biology and taxonomic classification.</title>
        <authorList>
            <person name="Goeker M."/>
        </authorList>
    </citation>
    <scope>NUCLEOTIDE SEQUENCE [LARGE SCALE GENOMIC DNA]</scope>
    <source>
        <strain evidence="7 8">DSM 20694</strain>
    </source>
</reference>
<evidence type="ECO:0000256" key="4">
    <source>
        <dbReference type="ARBA" id="ARBA00022989"/>
    </source>
</evidence>
<name>A0ABT9UWW2_9FIRM</name>
<feature type="transmembrane region" description="Helical" evidence="6">
    <location>
        <begin position="163"/>
        <end position="183"/>
    </location>
</feature>
<dbReference type="PANTHER" id="PTHR42770:SF7">
    <property type="entry name" value="MEMBRANE PROTEIN"/>
    <property type="match status" value="1"/>
</dbReference>
<evidence type="ECO:0000256" key="3">
    <source>
        <dbReference type="ARBA" id="ARBA00022692"/>
    </source>
</evidence>
<feature type="transmembrane region" description="Helical" evidence="6">
    <location>
        <begin position="388"/>
        <end position="406"/>
    </location>
</feature>
<feature type="transmembrane region" description="Helical" evidence="6">
    <location>
        <begin position="203"/>
        <end position="224"/>
    </location>
</feature>
<dbReference type="Proteomes" id="UP001228504">
    <property type="component" value="Unassembled WGS sequence"/>
</dbReference>
<feature type="transmembrane region" description="Helical" evidence="6">
    <location>
        <begin position="357"/>
        <end position="376"/>
    </location>
</feature>
<keyword evidence="5 6" id="KW-0472">Membrane</keyword>
<feature type="transmembrane region" description="Helical" evidence="6">
    <location>
        <begin position="280"/>
        <end position="311"/>
    </location>
</feature>
<feature type="transmembrane region" description="Helical" evidence="6">
    <location>
        <begin position="7"/>
        <end position="24"/>
    </location>
</feature>
<feature type="transmembrane region" description="Helical" evidence="6">
    <location>
        <begin position="86"/>
        <end position="110"/>
    </location>
</feature>
<comment type="caution">
    <text evidence="7">The sequence shown here is derived from an EMBL/GenBank/DDBJ whole genome shotgun (WGS) entry which is preliminary data.</text>
</comment>
<keyword evidence="3 6" id="KW-0812">Transmembrane</keyword>
<evidence type="ECO:0000313" key="7">
    <source>
        <dbReference type="EMBL" id="MDQ0150803.1"/>
    </source>
</evidence>
<feature type="transmembrane region" description="Helical" evidence="6">
    <location>
        <begin position="418"/>
        <end position="434"/>
    </location>
</feature>
<keyword evidence="4 6" id="KW-1133">Transmembrane helix</keyword>
<feature type="transmembrane region" description="Helical" evidence="6">
    <location>
        <begin position="236"/>
        <end position="260"/>
    </location>
</feature>
<protein>
    <submittedName>
        <fullName evidence="7">Amino acid transporter</fullName>
    </submittedName>
</protein>
<comment type="subcellular location">
    <subcellularLocation>
        <location evidence="1">Cell membrane</location>
        <topology evidence="1">Multi-pass membrane protein</topology>
    </subcellularLocation>
</comment>
<dbReference type="Gene3D" id="1.20.1740.10">
    <property type="entry name" value="Amino acid/polyamine transporter I"/>
    <property type="match status" value="1"/>
</dbReference>
<dbReference type="InterPro" id="IPR050367">
    <property type="entry name" value="APC_superfamily"/>
</dbReference>
<accession>A0ABT9UWW2</accession>
<dbReference type="Pfam" id="PF13520">
    <property type="entry name" value="AA_permease_2"/>
    <property type="match status" value="1"/>
</dbReference>
<evidence type="ECO:0000313" key="8">
    <source>
        <dbReference type="Proteomes" id="UP001228504"/>
    </source>
</evidence>
<feature type="transmembrane region" description="Helical" evidence="6">
    <location>
        <begin position="130"/>
        <end position="151"/>
    </location>
</feature>
<evidence type="ECO:0000256" key="5">
    <source>
        <dbReference type="ARBA" id="ARBA00023136"/>
    </source>
</evidence>
<keyword evidence="2" id="KW-1003">Cell membrane</keyword>
<evidence type="ECO:0000256" key="1">
    <source>
        <dbReference type="ARBA" id="ARBA00004651"/>
    </source>
</evidence>
<evidence type="ECO:0000256" key="6">
    <source>
        <dbReference type="SAM" id="Phobius"/>
    </source>
</evidence>
<keyword evidence="8" id="KW-1185">Reference proteome</keyword>
<feature type="transmembrane region" description="Helical" evidence="6">
    <location>
        <begin position="332"/>
        <end position="351"/>
    </location>
</feature>
<dbReference type="PANTHER" id="PTHR42770">
    <property type="entry name" value="AMINO ACID TRANSPORTER-RELATED"/>
    <property type="match status" value="1"/>
</dbReference>
<dbReference type="PIRSF" id="PIRSF006060">
    <property type="entry name" value="AA_transporter"/>
    <property type="match status" value="1"/>
</dbReference>